<protein>
    <submittedName>
        <fullName evidence="7">LysR substrate-binding domain-containing protein</fullName>
    </submittedName>
</protein>
<dbReference type="PRINTS" id="PR00039">
    <property type="entry name" value="HTHLYSR"/>
</dbReference>
<dbReference type="InterPro" id="IPR036390">
    <property type="entry name" value="WH_DNA-bd_sf"/>
</dbReference>
<dbReference type="InterPro" id="IPR005119">
    <property type="entry name" value="LysR_subst-bd"/>
</dbReference>
<evidence type="ECO:0000313" key="7">
    <source>
        <dbReference type="EMBL" id="WNH49447.1"/>
    </source>
</evidence>
<organism evidence="7 8">
    <name type="scientific">Stenotrophomonas aracearum</name>
    <dbReference type="NCBI Taxonomy" id="3003272"/>
    <lineage>
        <taxon>Bacteria</taxon>
        <taxon>Pseudomonadati</taxon>
        <taxon>Pseudomonadota</taxon>
        <taxon>Gammaproteobacteria</taxon>
        <taxon>Lysobacterales</taxon>
        <taxon>Lysobacteraceae</taxon>
        <taxon>Stenotrophomonas</taxon>
    </lineage>
</organism>
<evidence type="ECO:0000259" key="6">
    <source>
        <dbReference type="PROSITE" id="PS50931"/>
    </source>
</evidence>
<comment type="similarity">
    <text evidence="1">Belongs to the LysR transcriptional regulatory family.</text>
</comment>
<dbReference type="Proteomes" id="UP001305421">
    <property type="component" value="Chromosome"/>
</dbReference>
<keyword evidence="2" id="KW-0805">Transcription regulation</keyword>
<dbReference type="PANTHER" id="PTHR30346:SF26">
    <property type="entry name" value="HYDROGEN PEROXIDE-INDUCIBLE GENES ACTIVATOR"/>
    <property type="match status" value="1"/>
</dbReference>
<feature type="domain" description="HTH lysR-type" evidence="6">
    <location>
        <begin position="1"/>
        <end position="58"/>
    </location>
</feature>
<dbReference type="SUPFAM" id="SSF46785">
    <property type="entry name" value="Winged helix' DNA-binding domain"/>
    <property type="match status" value="1"/>
</dbReference>
<gene>
    <name evidence="7" type="ORF">PDM28_03705</name>
</gene>
<keyword evidence="8" id="KW-1185">Reference proteome</keyword>
<dbReference type="InterPro" id="IPR036388">
    <property type="entry name" value="WH-like_DNA-bd_sf"/>
</dbReference>
<dbReference type="Pfam" id="PF00126">
    <property type="entry name" value="HTH_1"/>
    <property type="match status" value="1"/>
</dbReference>
<evidence type="ECO:0000256" key="3">
    <source>
        <dbReference type="ARBA" id="ARBA00023125"/>
    </source>
</evidence>
<dbReference type="EMBL" id="CP115543">
    <property type="protein sequence ID" value="WNH49447.1"/>
    <property type="molecule type" value="Genomic_DNA"/>
</dbReference>
<keyword evidence="5" id="KW-0804">Transcription</keyword>
<dbReference type="CDD" id="cd08411">
    <property type="entry name" value="PBP2_OxyR"/>
    <property type="match status" value="1"/>
</dbReference>
<evidence type="ECO:0000256" key="5">
    <source>
        <dbReference type="ARBA" id="ARBA00023163"/>
    </source>
</evidence>
<dbReference type="RefSeq" id="WP_311183866.1">
    <property type="nucleotide sequence ID" value="NZ_CP115543.1"/>
</dbReference>
<dbReference type="InterPro" id="IPR000847">
    <property type="entry name" value="LysR_HTH_N"/>
</dbReference>
<evidence type="ECO:0000256" key="2">
    <source>
        <dbReference type="ARBA" id="ARBA00023015"/>
    </source>
</evidence>
<name>A0ABY9YFG6_9GAMM</name>
<keyword evidence="4" id="KW-0010">Activator</keyword>
<dbReference type="PANTHER" id="PTHR30346">
    <property type="entry name" value="TRANSCRIPTIONAL DUAL REGULATOR HCAR-RELATED"/>
    <property type="match status" value="1"/>
</dbReference>
<dbReference type="PROSITE" id="PS50931">
    <property type="entry name" value="HTH_LYSR"/>
    <property type="match status" value="1"/>
</dbReference>
<dbReference type="Pfam" id="PF03466">
    <property type="entry name" value="LysR_substrate"/>
    <property type="match status" value="1"/>
</dbReference>
<keyword evidence="3" id="KW-0238">DNA-binding</keyword>
<dbReference type="Gene3D" id="3.40.190.10">
    <property type="entry name" value="Periplasmic binding protein-like II"/>
    <property type="match status" value="2"/>
</dbReference>
<sequence length="318" mass="35615">MNLRDLKYLVALADHRHFGRAAASCFVSQPTLSTQIKKLEDELGLPLVERSPRKVMLTPAGVEAAARARVIVAEIEQMKEAARRSVDPEAGAVRLGIFPTLGPYLLPHVIPNIRARFPQLELLLVEEKSDELLHRLRDGRLDAALLALPLDDDQLHAEFLFEEPFLLAVSGQHPLARRLHLDVQELSTHKLLLLEDGHCLRDQALAVCRLFGANEKSEFRATSLETLRQMVAADVGITLLPTLSVKPPVPRSTNIALLDFEGDDRPSRRIAMVWRRSSAMTEFLQQLAEQFKRLPDALFTLDRDESDPAPPRVLHAQA</sequence>
<evidence type="ECO:0000256" key="4">
    <source>
        <dbReference type="ARBA" id="ARBA00023159"/>
    </source>
</evidence>
<reference evidence="7 8" key="1">
    <citation type="submission" date="2022-12" db="EMBL/GenBank/DDBJ databases">
        <title>Two new species, Stenotrophomonas aracearum and Stenotrophomonas oahuensis, isolated from Anthurium (Araceae family) in Hawaii.</title>
        <authorList>
            <person name="Chunag S.C."/>
            <person name="Dobhal S."/>
            <person name="Alvarez A."/>
            <person name="Arif M."/>
        </authorList>
    </citation>
    <scope>NUCLEOTIDE SEQUENCE [LARGE SCALE GENOMIC DNA]</scope>
    <source>
        <strain evidence="7 8">A5588</strain>
    </source>
</reference>
<evidence type="ECO:0000313" key="8">
    <source>
        <dbReference type="Proteomes" id="UP001305421"/>
    </source>
</evidence>
<dbReference type="Gene3D" id="1.10.10.10">
    <property type="entry name" value="Winged helix-like DNA-binding domain superfamily/Winged helix DNA-binding domain"/>
    <property type="match status" value="1"/>
</dbReference>
<evidence type="ECO:0000256" key="1">
    <source>
        <dbReference type="ARBA" id="ARBA00009437"/>
    </source>
</evidence>
<proteinExistence type="inferred from homology"/>
<accession>A0ABY9YFG6</accession>
<dbReference type="SUPFAM" id="SSF53850">
    <property type="entry name" value="Periplasmic binding protein-like II"/>
    <property type="match status" value="1"/>
</dbReference>